<feature type="binding site" evidence="17">
    <location>
        <position position="215"/>
    </location>
    <ligand>
        <name>substrate</name>
    </ligand>
</feature>
<evidence type="ECO:0000313" key="20">
    <source>
        <dbReference type="EMBL" id="KLU67780.1"/>
    </source>
</evidence>
<evidence type="ECO:0000256" key="11">
    <source>
        <dbReference type="ARBA" id="ARBA00023002"/>
    </source>
</evidence>
<reference evidence="20 21" key="1">
    <citation type="submission" date="2015-06" db="EMBL/GenBank/DDBJ databases">
        <title>Draft genome of the moderately acidophilic sulfate reducer Candidatus Desulfosporosinus acididurans strain M1.</title>
        <authorList>
            <person name="Poehlein A."/>
            <person name="Petzsch P."/>
            <person name="Johnson B.D."/>
            <person name="Schloemann M."/>
            <person name="Daniel R."/>
            <person name="Muehling M."/>
        </authorList>
    </citation>
    <scope>NUCLEOTIDE SEQUENCE [LARGE SCALE GENOMIC DNA]</scope>
    <source>
        <strain evidence="20 21">M1</strain>
    </source>
</reference>
<feature type="binding site" evidence="17">
    <location>
        <position position="178"/>
    </location>
    <ligand>
        <name>NADP(+)</name>
        <dbReference type="ChEBI" id="CHEBI:58349"/>
    </ligand>
</feature>
<evidence type="ECO:0000256" key="15">
    <source>
        <dbReference type="PIRNR" id="PIRNR006769"/>
    </source>
</evidence>
<dbReference type="GO" id="GO:0008270">
    <property type="term" value="F:zinc ion binding"/>
    <property type="evidence" value="ECO:0007669"/>
    <property type="project" value="InterPro"/>
</dbReference>
<dbReference type="PANTHER" id="PTHR38011:SF7">
    <property type="entry name" value="2,5-DIAMINO-6-RIBOSYLAMINO-4(3H)-PYRIMIDINONE 5'-PHOSPHATE REDUCTASE"/>
    <property type="match status" value="1"/>
</dbReference>
<dbReference type="Pfam" id="PF00383">
    <property type="entry name" value="dCMP_cyt_deam_1"/>
    <property type="match status" value="1"/>
</dbReference>
<evidence type="ECO:0000256" key="8">
    <source>
        <dbReference type="ARBA" id="ARBA00022801"/>
    </source>
</evidence>
<evidence type="ECO:0000256" key="14">
    <source>
        <dbReference type="ARBA" id="ARBA00049886"/>
    </source>
</evidence>
<gene>
    <name evidence="20" type="primary">ribD_1</name>
    <name evidence="20" type="ORF">DEAC_c01860</name>
</gene>
<evidence type="ECO:0000259" key="19">
    <source>
        <dbReference type="PROSITE" id="PS51747"/>
    </source>
</evidence>
<evidence type="ECO:0000256" key="16">
    <source>
        <dbReference type="PIRSR" id="PIRSR006769-1"/>
    </source>
</evidence>
<feature type="active site" description="Proton donor" evidence="16">
    <location>
        <position position="60"/>
    </location>
</feature>
<evidence type="ECO:0000256" key="4">
    <source>
        <dbReference type="ARBA" id="ARBA00005259"/>
    </source>
</evidence>
<dbReference type="SUPFAM" id="SSF53597">
    <property type="entry name" value="Dihydrofolate reductase-like"/>
    <property type="match status" value="1"/>
</dbReference>
<feature type="binding site" evidence="17">
    <location>
        <position position="208"/>
    </location>
    <ligand>
        <name>NADP(+)</name>
        <dbReference type="ChEBI" id="CHEBI:58349"/>
    </ligand>
</feature>
<dbReference type="InterPro" id="IPR004794">
    <property type="entry name" value="Eubact_RibD"/>
</dbReference>
<proteinExistence type="inferred from homology"/>
<evidence type="ECO:0000256" key="1">
    <source>
        <dbReference type="ARBA" id="ARBA00002151"/>
    </source>
</evidence>
<protein>
    <recommendedName>
        <fullName evidence="15">Riboflavin biosynthesis protein RibD</fullName>
    </recommendedName>
    <domain>
        <recommendedName>
            <fullName evidence="15">Diaminohydroxyphosphoribosylaminopyrimidine deaminase</fullName>
            <shortName evidence="15">DRAP deaminase</shortName>
            <ecNumber evidence="15">3.5.4.26</ecNumber>
        </recommendedName>
        <alternativeName>
            <fullName evidence="15">Riboflavin-specific deaminase</fullName>
        </alternativeName>
    </domain>
    <domain>
        <recommendedName>
            <fullName evidence="15">5-amino-6-(5-phosphoribosylamino)uracil reductase</fullName>
            <ecNumber evidence="15">1.1.1.193</ecNumber>
        </recommendedName>
        <alternativeName>
            <fullName evidence="15">HTP reductase</fullName>
        </alternativeName>
    </domain>
</protein>
<evidence type="ECO:0000313" key="21">
    <source>
        <dbReference type="Proteomes" id="UP000036356"/>
    </source>
</evidence>
<comment type="similarity">
    <text evidence="4 15">In the N-terminal section; belongs to the cytidine and deoxycytidylate deaminase family.</text>
</comment>
<keyword evidence="6 15" id="KW-0686">Riboflavin biosynthesis</keyword>
<dbReference type="InterPro" id="IPR016192">
    <property type="entry name" value="APOBEC/CMP_deaminase_Zn-bd"/>
</dbReference>
<dbReference type="PATRIC" id="fig|476652.3.peg.183"/>
<evidence type="ECO:0000256" key="13">
    <source>
        <dbReference type="ARBA" id="ARBA00049861"/>
    </source>
</evidence>
<dbReference type="InterPro" id="IPR024072">
    <property type="entry name" value="DHFR-like_dom_sf"/>
</dbReference>
<comment type="pathway">
    <text evidence="2 15">Cofactor biosynthesis; riboflavin biosynthesis; 5-amino-6-(D-ribitylamino)uracil from GTP: step 2/4.</text>
</comment>
<comment type="pathway">
    <text evidence="3 15">Cofactor biosynthesis; riboflavin biosynthesis; 5-amino-6-(D-ribitylamino)uracil from GTP: step 3/4.</text>
</comment>
<evidence type="ECO:0000256" key="9">
    <source>
        <dbReference type="ARBA" id="ARBA00022833"/>
    </source>
</evidence>
<feature type="binding site" evidence="17">
    <location>
        <position position="162"/>
    </location>
    <ligand>
        <name>NADP(+)</name>
        <dbReference type="ChEBI" id="CHEBI:58349"/>
    </ligand>
</feature>
<evidence type="ECO:0000256" key="3">
    <source>
        <dbReference type="ARBA" id="ARBA00004910"/>
    </source>
</evidence>
<evidence type="ECO:0000256" key="2">
    <source>
        <dbReference type="ARBA" id="ARBA00004882"/>
    </source>
</evidence>
<dbReference type="EC" id="3.5.4.26" evidence="15"/>
<dbReference type="InterPro" id="IPR002125">
    <property type="entry name" value="CMP_dCMP_dom"/>
</dbReference>
<comment type="cofactor">
    <cofactor evidence="15 18">
        <name>Zn(2+)</name>
        <dbReference type="ChEBI" id="CHEBI:29105"/>
    </cofactor>
    <text evidence="15 18">Binds 1 zinc ion.</text>
</comment>
<dbReference type="InterPro" id="IPR050765">
    <property type="entry name" value="Riboflavin_Biosynth_HTPR"/>
</dbReference>
<feature type="binding site" evidence="17">
    <location>
        <position position="301"/>
    </location>
    <ligand>
        <name>substrate</name>
    </ligand>
</feature>
<dbReference type="STRING" id="476652.DEAC_c01860"/>
<dbReference type="NCBIfam" id="TIGR00326">
    <property type="entry name" value="eubact_ribD"/>
    <property type="match status" value="1"/>
</dbReference>
<accession>A0A0J1FWI9</accession>
<keyword evidence="9 15" id="KW-0862">Zinc</keyword>
<dbReference type="InterPro" id="IPR011549">
    <property type="entry name" value="RibD_C"/>
</dbReference>
<comment type="caution">
    <text evidence="20">The sequence shown here is derived from an EMBL/GenBank/DDBJ whole genome shotgun (WGS) entry which is preliminary data.</text>
</comment>
<comment type="catalytic activity">
    <reaction evidence="14 15">
        <text>2,5-diamino-6-hydroxy-4-(5-phosphoribosylamino)-pyrimidine + H2O + H(+) = 5-amino-6-(5-phospho-D-ribosylamino)uracil + NH4(+)</text>
        <dbReference type="Rhea" id="RHEA:21868"/>
        <dbReference type="ChEBI" id="CHEBI:15377"/>
        <dbReference type="ChEBI" id="CHEBI:15378"/>
        <dbReference type="ChEBI" id="CHEBI:28938"/>
        <dbReference type="ChEBI" id="CHEBI:58453"/>
        <dbReference type="ChEBI" id="CHEBI:58614"/>
        <dbReference type="EC" id="3.5.4.26"/>
    </reaction>
</comment>
<feature type="binding site" evidence="18">
    <location>
        <position position="92"/>
    </location>
    <ligand>
        <name>Zn(2+)</name>
        <dbReference type="ChEBI" id="CHEBI:29105"/>
        <note>catalytic</note>
    </ligand>
</feature>
<keyword evidence="7 15" id="KW-0479">Metal-binding</keyword>
<feature type="domain" description="CMP/dCMP-type deaminase" evidence="19">
    <location>
        <begin position="9"/>
        <end position="131"/>
    </location>
</feature>
<feature type="binding site" evidence="17">
    <location>
        <position position="212"/>
    </location>
    <ligand>
        <name>substrate</name>
    </ligand>
</feature>
<evidence type="ECO:0000256" key="6">
    <source>
        <dbReference type="ARBA" id="ARBA00022619"/>
    </source>
</evidence>
<dbReference type="PIRSF" id="PIRSF006769">
    <property type="entry name" value="RibD"/>
    <property type="match status" value="1"/>
</dbReference>
<dbReference type="GO" id="GO:0008703">
    <property type="term" value="F:5-amino-6-(5-phosphoribosylamino)uracil reductase activity"/>
    <property type="evidence" value="ECO:0007669"/>
    <property type="project" value="UniProtKB-EC"/>
</dbReference>
<evidence type="ECO:0000256" key="12">
    <source>
        <dbReference type="ARBA" id="ARBA00023268"/>
    </source>
</evidence>
<evidence type="ECO:0000256" key="5">
    <source>
        <dbReference type="ARBA" id="ARBA00007417"/>
    </source>
</evidence>
<evidence type="ECO:0000256" key="18">
    <source>
        <dbReference type="PIRSR" id="PIRSR006769-3"/>
    </source>
</evidence>
<feature type="binding site" evidence="18">
    <location>
        <position position="58"/>
    </location>
    <ligand>
        <name>Zn(2+)</name>
        <dbReference type="ChEBI" id="CHEBI:29105"/>
        <note>catalytic</note>
    </ligand>
</feature>
<dbReference type="SUPFAM" id="SSF53927">
    <property type="entry name" value="Cytidine deaminase-like"/>
    <property type="match status" value="1"/>
</dbReference>
<feature type="binding site" evidence="17">
    <location>
        <position position="192"/>
    </location>
    <ligand>
        <name>substrate</name>
    </ligand>
</feature>
<organism evidence="20 21">
    <name type="scientific">Desulfosporosinus acididurans</name>
    <dbReference type="NCBI Taxonomy" id="476652"/>
    <lineage>
        <taxon>Bacteria</taxon>
        <taxon>Bacillati</taxon>
        <taxon>Bacillota</taxon>
        <taxon>Clostridia</taxon>
        <taxon>Eubacteriales</taxon>
        <taxon>Desulfitobacteriaceae</taxon>
        <taxon>Desulfosporosinus</taxon>
    </lineage>
</organism>
<dbReference type="Pfam" id="PF01872">
    <property type="entry name" value="RibD_C"/>
    <property type="match status" value="1"/>
</dbReference>
<feature type="binding site" evidence="17">
    <location>
        <position position="176"/>
    </location>
    <ligand>
        <name>substrate</name>
    </ligand>
</feature>
<feature type="binding site" evidence="17">
    <location>
        <begin position="303"/>
        <end position="309"/>
    </location>
    <ligand>
        <name>NADP(+)</name>
        <dbReference type="ChEBI" id="CHEBI:58349"/>
    </ligand>
</feature>
<evidence type="ECO:0000256" key="10">
    <source>
        <dbReference type="ARBA" id="ARBA00022857"/>
    </source>
</evidence>
<evidence type="ECO:0000256" key="17">
    <source>
        <dbReference type="PIRSR" id="PIRSR006769-2"/>
    </source>
</evidence>
<keyword evidence="12" id="KW-0511">Multifunctional enzyme</keyword>
<dbReference type="EMBL" id="LDZY01000001">
    <property type="protein sequence ID" value="KLU67780.1"/>
    <property type="molecule type" value="Genomic_DNA"/>
</dbReference>
<comment type="catalytic activity">
    <reaction evidence="13 15">
        <text>5-amino-6-(5-phospho-D-ribitylamino)uracil + NADP(+) = 5-amino-6-(5-phospho-D-ribosylamino)uracil + NADPH + H(+)</text>
        <dbReference type="Rhea" id="RHEA:17845"/>
        <dbReference type="ChEBI" id="CHEBI:15378"/>
        <dbReference type="ChEBI" id="CHEBI:57783"/>
        <dbReference type="ChEBI" id="CHEBI:58349"/>
        <dbReference type="ChEBI" id="CHEBI:58421"/>
        <dbReference type="ChEBI" id="CHEBI:58453"/>
        <dbReference type="EC" id="1.1.1.193"/>
    </reaction>
</comment>
<dbReference type="PROSITE" id="PS00903">
    <property type="entry name" value="CYT_DCMP_DEAMINASES_1"/>
    <property type="match status" value="1"/>
</dbReference>
<dbReference type="EC" id="1.1.1.193" evidence="15"/>
<dbReference type="Proteomes" id="UP000036356">
    <property type="component" value="Unassembled WGS sequence"/>
</dbReference>
<comment type="similarity">
    <text evidence="5 15">In the C-terminal section; belongs to the HTP reductase family.</text>
</comment>
<dbReference type="Gene3D" id="3.40.430.10">
    <property type="entry name" value="Dihydrofolate Reductase, subunit A"/>
    <property type="match status" value="1"/>
</dbReference>
<dbReference type="GO" id="GO:0009231">
    <property type="term" value="P:riboflavin biosynthetic process"/>
    <property type="evidence" value="ECO:0007669"/>
    <property type="project" value="UniProtKB-UniPathway"/>
</dbReference>
<dbReference type="NCBIfam" id="TIGR00227">
    <property type="entry name" value="ribD_Cterm"/>
    <property type="match status" value="1"/>
</dbReference>
<dbReference type="FunFam" id="3.40.140.10:FF:000025">
    <property type="entry name" value="Riboflavin biosynthesis protein RibD"/>
    <property type="match status" value="1"/>
</dbReference>
<dbReference type="InterPro" id="IPR016193">
    <property type="entry name" value="Cytidine_deaminase-like"/>
</dbReference>
<dbReference type="AlphaFoldDB" id="A0A0J1FWI9"/>
<dbReference type="UniPathway" id="UPA00275">
    <property type="reaction ID" value="UER00401"/>
</dbReference>
<dbReference type="InterPro" id="IPR002734">
    <property type="entry name" value="RibDG_C"/>
</dbReference>
<comment type="function">
    <text evidence="1 15">Converts 2,5-diamino-6-(ribosylamino)-4(3h)-pyrimidinone 5'-phosphate into 5-amino-6-(ribosylamino)-2,4(1h,3h)-pyrimidinedione 5'-phosphate.</text>
</comment>
<keyword evidence="11 15" id="KW-0560">Oxidoreductase</keyword>
<name>A0A0J1FWI9_9FIRM</name>
<feature type="binding site" evidence="18">
    <location>
        <position position="83"/>
    </location>
    <ligand>
        <name>Zn(2+)</name>
        <dbReference type="ChEBI" id="CHEBI:29105"/>
        <note>catalytic</note>
    </ligand>
</feature>
<dbReference type="Gene3D" id="3.40.140.10">
    <property type="entry name" value="Cytidine Deaminase, domain 2"/>
    <property type="match status" value="1"/>
</dbReference>
<dbReference type="GO" id="GO:0008835">
    <property type="term" value="F:diaminohydroxyphosphoribosylaminopyrimidine deaminase activity"/>
    <property type="evidence" value="ECO:0007669"/>
    <property type="project" value="UniProtKB-EC"/>
</dbReference>
<evidence type="ECO:0000256" key="7">
    <source>
        <dbReference type="ARBA" id="ARBA00022723"/>
    </source>
</evidence>
<dbReference type="CDD" id="cd01284">
    <property type="entry name" value="Riboflavin_deaminase-reductase"/>
    <property type="match status" value="1"/>
</dbReference>
<dbReference type="GO" id="GO:0050661">
    <property type="term" value="F:NADP binding"/>
    <property type="evidence" value="ECO:0007669"/>
    <property type="project" value="InterPro"/>
</dbReference>
<sequence length="375" mass="41141">MQRETFQKSTDETFMSEAIKLAGQALGRTSPNPMVGCILVKNNQIIGRGYHQKAGTPHAEVHALSEAQDQAKDATAYVTLEPCSHFGRTPPCSDALIKAGVKRVVVAMQDPNPLVAGRGIQRLRKAGIQVDVGVLQHEAASLNEAFCKAITTTMPFILYKTALTLDGKIATETGDSRWVSSVLSRQYVHQLRNQYDVILVGSETILHDNPALTCRLPGGRDPIRLVVDGRCRLAENSQVLTSSAESPCIIATTKAAPVDKLSRLQKLKNVEIWQYDTSRYVPLKQMLKDLVCRGWISVLLEGGGRLAGALIENECVDKLECFIAPKLVGGNGPSPLSGLNIQLMKDAIELYDLQADMNFRDIHVTGYFRPHEIIQ</sequence>
<dbReference type="PANTHER" id="PTHR38011">
    <property type="entry name" value="DIHYDROFOLATE REDUCTASE FAMILY PROTEIN (AFU_ORTHOLOGUE AFUA_8G06820)"/>
    <property type="match status" value="1"/>
</dbReference>
<dbReference type="PROSITE" id="PS51747">
    <property type="entry name" value="CYT_DCMP_DEAMINASES_2"/>
    <property type="match status" value="1"/>
</dbReference>
<keyword evidence="10 15" id="KW-0521">NADP</keyword>
<feature type="binding site" evidence="17">
    <location>
        <position position="204"/>
    </location>
    <ligand>
        <name>NADP(+)</name>
        <dbReference type="ChEBI" id="CHEBI:58349"/>
    </ligand>
</feature>
<keyword evidence="8 15" id="KW-0378">Hydrolase</keyword>
<keyword evidence="21" id="KW-1185">Reference proteome</keyword>